<feature type="region of interest" description="Disordered" evidence="1">
    <location>
        <begin position="61"/>
        <end position="110"/>
    </location>
</feature>
<accession>A0A699RYW2</accession>
<name>A0A699RYW2_TANCI</name>
<protein>
    <submittedName>
        <fullName evidence="2">Uncharacterized protein</fullName>
    </submittedName>
</protein>
<sequence>SGPTWLFDIDTLTKTMNYQPVTASNQSNPSAGFQDNFDAEKAGEEIEQQYVLFLVWSSGSKNPQNTDGDAAFDEKKPDFEERKPESEVNVSLSSSAQSKKHDDKTKREAK</sequence>
<organism evidence="2">
    <name type="scientific">Tanacetum cinerariifolium</name>
    <name type="common">Dalmatian daisy</name>
    <name type="synonym">Chrysanthemum cinerariifolium</name>
    <dbReference type="NCBI Taxonomy" id="118510"/>
    <lineage>
        <taxon>Eukaryota</taxon>
        <taxon>Viridiplantae</taxon>
        <taxon>Streptophyta</taxon>
        <taxon>Embryophyta</taxon>
        <taxon>Tracheophyta</taxon>
        <taxon>Spermatophyta</taxon>
        <taxon>Magnoliopsida</taxon>
        <taxon>eudicotyledons</taxon>
        <taxon>Gunneridae</taxon>
        <taxon>Pentapetalae</taxon>
        <taxon>asterids</taxon>
        <taxon>campanulids</taxon>
        <taxon>Asterales</taxon>
        <taxon>Asteraceae</taxon>
        <taxon>Asteroideae</taxon>
        <taxon>Anthemideae</taxon>
        <taxon>Anthemidinae</taxon>
        <taxon>Tanacetum</taxon>
    </lineage>
</organism>
<feature type="compositionally biased region" description="Polar residues" evidence="1">
    <location>
        <begin position="88"/>
        <end position="97"/>
    </location>
</feature>
<evidence type="ECO:0000313" key="2">
    <source>
        <dbReference type="EMBL" id="GFC89184.1"/>
    </source>
</evidence>
<reference evidence="2" key="1">
    <citation type="journal article" date="2019" name="Sci. Rep.">
        <title>Draft genome of Tanacetum cinerariifolium, the natural source of mosquito coil.</title>
        <authorList>
            <person name="Yamashiro T."/>
            <person name="Shiraishi A."/>
            <person name="Satake H."/>
            <person name="Nakayama K."/>
        </authorList>
    </citation>
    <scope>NUCLEOTIDE SEQUENCE</scope>
</reference>
<feature type="compositionally biased region" description="Basic and acidic residues" evidence="1">
    <location>
        <begin position="99"/>
        <end position="110"/>
    </location>
</feature>
<evidence type="ECO:0000256" key="1">
    <source>
        <dbReference type="SAM" id="MobiDB-lite"/>
    </source>
</evidence>
<comment type="caution">
    <text evidence="2">The sequence shown here is derived from an EMBL/GenBank/DDBJ whole genome shotgun (WGS) entry which is preliminary data.</text>
</comment>
<feature type="non-terminal residue" evidence="2">
    <location>
        <position position="1"/>
    </location>
</feature>
<gene>
    <name evidence="2" type="ORF">Tci_861154</name>
</gene>
<feature type="non-terminal residue" evidence="2">
    <location>
        <position position="110"/>
    </location>
</feature>
<dbReference type="AlphaFoldDB" id="A0A699RYW2"/>
<dbReference type="EMBL" id="BKCJ011119538">
    <property type="protein sequence ID" value="GFC89184.1"/>
    <property type="molecule type" value="Genomic_DNA"/>
</dbReference>
<feature type="compositionally biased region" description="Basic and acidic residues" evidence="1">
    <location>
        <begin position="72"/>
        <end position="86"/>
    </location>
</feature>
<proteinExistence type="predicted"/>